<proteinExistence type="inferred from homology"/>
<name>A9H798_GLUDA</name>
<organism evidence="4 5">
    <name type="scientific">Gluconacetobacter diazotrophicus (strain ATCC 49037 / DSM 5601 / CCUG 37298 / CIP 103539 / LMG 7603 / PAl5)</name>
    <dbReference type="NCBI Taxonomy" id="272568"/>
    <lineage>
        <taxon>Bacteria</taxon>
        <taxon>Pseudomonadati</taxon>
        <taxon>Pseudomonadota</taxon>
        <taxon>Alphaproteobacteria</taxon>
        <taxon>Acetobacterales</taxon>
        <taxon>Acetobacteraceae</taxon>
        <taxon>Gluconacetobacter</taxon>
    </lineage>
</organism>
<evidence type="ECO:0000256" key="2">
    <source>
        <dbReference type="ARBA" id="ARBA00023186"/>
    </source>
</evidence>
<feature type="region of interest" description="Disordered" evidence="3">
    <location>
        <begin position="1"/>
        <end position="25"/>
    </location>
</feature>
<evidence type="ECO:0000256" key="3">
    <source>
        <dbReference type="SAM" id="MobiDB-lite"/>
    </source>
</evidence>
<keyword evidence="2" id="KW-0143">Chaperone</keyword>
<dbReference type="GO" id="GO:0044183">
    <property type="term" value="F:protein folding chaperone"/>
    <property type="evidence" value="ECO:0007669"/>
    <property type="project" value="InterPro"/>
</dbReference>
<dbReference type="EMBL" id="AM889285">
    <property type="protein sequence ID" value="CAP57613.1"/>
    <property type="molecule type" value="Genomic_DNA"/>
</dbReference>
<feature type="compositionally biased region" description="Low complexity" evidence="3">
    <location>
        <begin position="731"/>
        <end position="742"/>
    </location>
</feature>
<reference evidence="4 5" key="1">
    <citation type="journal article" date="2009" name="BMC Genomics">
        <title>Complete genome sequence of the sugarcane nitrogen-fixing endophyte Gluconacetobacter diazotrophicus Pal5.</title>
        <authorList>
            <person name="Bertalan M."/>
            <person name="Albano R."/>
            <person name="Padua V."/>
            <person name="Rouws L."/>
            <person name="Rojas C."/>
            <person name="Hemerly A."/>
            <person name="Teixeira K."/>
            <person name="Schwab S."/>
            <person name="Araujo J."/>
            <person name="Oliveira A."/>
            <person name="Franca L."/>
            <person name="Magalhaes V."/>
            <person name="Alqueres S."/>
            <person name="Cardoso A."/>
            <person name="Almeida W."/>
            <person name="Loureiro M.M."/>
            <person name="Nogueira E."/>
            <person name="Cidade D."/>
            <person name="Oliveira D."/>
            <person name="Simao T."/>
            <person name="Macedo J."/>
            <person name="Valadao A."/>
            <person name="Dreschsel M."/>
            <person name="Freitas F."/>
            <person name="Vidal M."/>
            <person name="Guedes H."/>
            <person name="Rodrigues E."/>
            <person name="Meneses C."/>
            <person name="Brioso P."/>
            <person name="Pozzer L."/>
            <person name="Figueiredo D."/>
            <person name="Montano H."/>
            <person name="Junior J."/>
            <person name="Filho G."/>
            <person name="Flores V."/>
            <person name="Ferreira B."/>
            <person name="Branco A."/>
            <person name="Gonzalez P."/>
            <person name="Guillobel H."/>
            <person name="Lemos M."/>
            <person name="Seibel L."/>
            <person name="Macedo J."/>
            <person name="Alves-Ferreira M."/>
            <person name="Sachetto-Martins G."/>
            <person name="Coelho A."/>
            <person name="Santos E."/>
            <person name="Amaral G."/>
            <person name="Neves A."/>
            <person name="Pacheco A.B."/>
            <person name="Carvalho D."/>
            <person name="Lery L."/>
            <person name="Bisch P."/>
            <person name="Rossle S.C."/>
            <person name="Urmenyi T."/>
            <person name="Kruger W.V."/>
            <person name="Martins O."/>
            <person name="Baldani J.I."/>
            <person name="Ferreira P.C."/>
        </authorList>
    </citation>
    <scope>NUCLEOTIDE SEQUENCE [LARGE SCALE GENOMIC DNA]</scope>
    <source>
        <strain evidence="5">ATCC 49037 / DSM 5601 / CCUG 37298 / CIP 103539 / LMG 7603 / PAl5</strain>
    </source>
</reference>
<protein>
    <submittedName>
        <fullName evidence="4">Uncharacterized protein</fullName>
    </submittedName>
</protein>
<dbReference type="SUPFAM" id="SSF50129">
    <property type="entry name" value="GroES-like"/>
    <property type="match status" value="1"/>
</dbReference>
<feature type="region of interest" description="Disordered" evidence="3">
    <location>
        <begin position="731"/>
        <end position="755"/>
    </location>
</feature>
<evidence type="ECO:0000313" key="4">
    <source>
        <dbReference type="EMBL" id="CAP57613.1"/>
    </source>
</evidence>
<dbReference type="CDD" id="cd00320">
    <property type="entry name" value="cpn10"/>
    <property type="match status" value="1"/>
</dbReference>
<dbReference type="Gene3D" id="2.30.33.40">
    <property type="entry name" value="GroES chaperonin"/>
    <property type="match status" value="1"/>
</dbReference>
<evidence type="ECO:0000256" key="1">
    <source>
        <dbReference type="ARBA" id="ARBA00006975"/>
    </source>
</evidence>
<dbReference type="SMART" id="SM00883">
    <property type="entry name" value="Cpn10"/>
    <property type="match status" value="1"/>
</dbReference>
<sequence length="907" mass="100037">MRRIRARRGGAMSAAEAEGPDSGPDAALVERLRRWIDSPNIAEELDDAVRGRVADRVARDWRADDASRAEWKEQYRRWLDVAQQVSEPKTYPWPGASNVIYPLLTIAAVQFAARAYPGIVRDRDVVRGTVVGDDSGVPAPPLAVAAGGPAWLVPPGAKRTRANAIGRHMSWQLLNEMEDWEEQTDKLLLKLSIVGTMFRKTYFDPGLQRNVSETVDPLRLCIDYNAKSFAAAPRITEEIDLYPWEVEEKIRAGLFLDDEYGCNHDAGDDEDAPVTFLEQHRRYDLDGDGYAEPYIVTIARDSGRLARIVAGFESEGVIFGAADHRIRRIDAVAYYTKFPFIPSPDSAIYDIGFGTLLHPLNAAVNTSLNQMFDAAHLANAGGGFIGSGMSLNSGSVRFQIGEYKVVNTPGATLRENLVPMQFSGPNPVLFQLLGFLVDAGREIASVKDILSGAMPGGNVPGVLGLAVIQQGLKVFSAIFKRIHRSLGMEFRKLYRLNRIYLPDEAGFRAGAEYFRVTRADYEQGSGVEPVSDPEVVTDMQQLARANFLLSFKDDPWCDGHEIRRRAFEAAAIGDIDQVLRAQPAPDLAAIGQAAEVQRRARRDAREMEIRADQQKVQQVSTLADAILHLAQARRVEGETGGNGAGGNGEGDGELAWLERQGFGTGWGGRAWTTRRSAALEAARARRLEVLGDLGEDSFRAWRHHPVSRAVLRFLEDYRDSVEQRMLGQWRAGTANPGAGARGARPRRRRGRDRGAAMGRDGGILWWGRRVMREGRILKFDQQEYVMSDWDGVNRAGYVPLDDKILVLADVHADMTSGAVQLPAEYVERQTLAAEHGTVIAVGPAAFRWNDDGTRQWVGQVPAPGDRVYFERYAGQLLKGEDGLLYRLMSQRCIAAIGTAADGKGEGA</sequence>
<accession>A9H798</accession>
<keyword evidence="5" id="KW-1185">Reference proteome</keyword>
<gene>
    <name evidence="4" type="ordered locus">GDI3670</name>
</gene>
<evidence type="ECO:0000313" key="5">
    <source>
        <dbReference type="Proteomes" id="UP000001176"/>
    </source>
</evidence>
<dbReference type="InterPro" id="IPR020818">
    <property type="entry name" value="Chaperonin_GroES"/>
</dbReference>
<dbReference type="Pfam" id="PF00166">
    <property type="entry name" value="Cpn10"/>
    <property type="match status" value="1"/>
</dbReference>
<dbReference type="GO" id="GO:0005524">
    <property type="term" value="F:ATP binding"/>
    <property type="evidence" value="ECO:0007669"/>
    <property type="project" value="InterPro"/>
</dbReference>
<comment type="similarity">
    <text evidence="1">Belongs to the GroES chaperonin family.</text>
</comment>
<dbReference type="KEGG" id="gdi:GDI3670"/>
<dbReference type="AlphaFoldDB" id="A9H798"/>
<dbReference type="InterPro" id="IPR011032">
    <property type="entry name" value="GroES-like_sf"/>
</dbReference>
<dbReference type="InterPro" id="IPR037124">
    <property type="entry name" value="Chaperonin_GroES_sf"/>
</dbReference>
<dbReference type="Proteomes" id="UP000001176">
    <property type="component" value="Chromosome"/>
</dbReference>